<dbReference type="eggNOG" id="ENOG502RXFE">
    <property type="taxonomic scope" value="Eukaryota"/>
</dbReference>
<gene>
    <name evidence="1" type="ORF">SELMODRAFT_143191</name>
</gene>
<dbReference type="Proteomes" id="UP000001514">
    <property type="component" value="Unassembled WGS sequence"/>
</dbReference>
<evidence type="ECO:0000313" key="2">
    <source>
        <dbReference type="Proteomes" id="UP000001514"/>
    </source>
</evidence>
<dbReference type="InParanoid" id="D8R2U4"/>
<accession>D8R2U4</accession>
<organism evidence="2">
    <name type="scientific">Selaginella moellendorffii</name>
    <name type="common">Spikemoss</name>
    <dbReference type="NCBI Taxonomy" id="88036"/>
    <lineage>
        <taxon>Eukaryota</taxon>
        <taxon>Viridiplantae</taxon>
        <taxon>Streptophyta</taxon>
        <taxon>Embryophyta</taxon>
        <taxon>Tracheophyta</taxon>
        <taxon>Lycopodiopsida</taxon>
        <taxon>Selaginellales</taxon>
        <taxon>Selaginellaceae</taxon>
        <taxon>Selaginella</taxon>
    </lineage>
</organism>
<reference evidence="1 2" key="1">
    <citation type="journal article" date="2011" name="Science">
        <title>The Selaginella genome identifies genetic changes associated with the evolution of vascular plants.</title>
        <authorList>
            <person name="Banks J.A."/>
            <person name="Nishiyama T."/>
            <person name="Hasebe M."/>
            <person name="Bowman J.L."/>
            <person name="Gribskov M."/>
            <person name="dePamphilis C."/>
            <person name="Albert V.A."/>
            <person name="Aono N."/>
            <person name="Aoyama T."/>
            <person name="Ambrose B.A."/>
            <person name="Ashton N.W."/>
            <person name="Axtell M.J."/>
            <person name="Barker E."/>
            <person name="Barker M.S."/>
            <person name="Bennetzen J.L."/>
            <person name="Bonawitz N.D."/>
            <person name="Chapple C."/>
            <person name="Cheng C."/>
            <person name="Correa L.G."/>
            <person name="Dacre M."/>
            <person name="DeBarry J."/>
            <person name="Dreyer I."/>
            <person name="Elias M."/>
            <person name="Engstrom E.M."/>
            <person name="Estelle M."/>
            <person name="Feng L."/>
            <person name="Finet C."/>
            <person name="Floyd S.K."/>
            <person name="Frommer W.B."/>
            <person name="Fujita T."/>
            <person name="Gramzow L."/>
            <person name="Gutensohn M."/>
            <person name="Harholt J."/>
            <person name="Hattori M."/>
            <person name="Heyl A."/>
            <person name="Hirai T."/>
            <person name="Hiwatashi Y."/>
            <person name="Ishikawa M."/>
            <person name="Iwata M."/>
            <person name="Karol K.G."/>
            <person name="Koehler B."/>
            <person name="Kolukisaoglu U."/>
            <person name="Kubo M."/>
            <person name="Kurata T."/>
            <person name="Lalonde S."/>
            <person name="Li K."/>
            <person name="Li Y."/>
            <person name="Litt A."/>
            <person name="Lyons E."/>
            <person name="Manning G."/>
            <person name="Maruyama T."/>
            <person name="Michael T.P."/>
            <person name="Mikami K."/>
            <person name="Miyazaki S."/>
            <person name="Morinaga S."/>
            <person name="Murata T."/>
            <person name="Mueller-Roeber B."/>
            <person name="Nelson D.R."/>
            <person name="Obara M."/>
            <person name="Oguri Y."/>
            <person name="Olmstead R.G."/>
            <person name="Onodera N."/>
            <person name="Petersen B.L."/>
            <person name="Pils B."/>
            <person name="Prigge M."/>
            <person name="Rensing S.A."/>
            <person name="Riano-Pachon D.M."/>
            <person name="Roberts A.W."/>
            <person name="Sato Y."/>
            <person name="Scheller H.V."/>
            <person name="Schulz B."/>
            <person name="Schulz C."/>
            <person name="Shakirov E.V."/>
            <person name="Shibagaki N."/>
            <person name="Shinohara N."/>
            <person name="Shippen D.E."/>
            <person name="Soerensen I."/>
            <person name="Sotooka R."/>
            <person name="Sugimoto N."/>
            <person name="Sugita M."/>
            <person name="Sumikawa N."/>
            <person name="Tanurdzic M."/>
            <person name="Theissen G."/>
            <person name="Ulvskov P."/>
            <person name="Wakazuki S."/>
            <person name="Weng J.K."/>
            <person name="Willats W.W."/>
            <person name="Wipf D."/>
            <person name="Wolf P.G."/>
            <person name="Yang L."/>
            <person name="Zimmer A.D."/>
            <person name="Zhu Q."/>
            <person name="Mitros T."/>
            <person name="Hellsten U."/>
            <person name="Loque D."/>
            <person name="Otillar R."/>
            <person name="Salamov A."/>
            <person name="Schmutz J."/>
            <person name="Shapiro H."/>
            <person name="Lindquist E."/>
            <person name="Lucas S."/>
            <person name="Rokhsar D."/>
            <person name="Grigoriev I.V."/>
        </authorList>
    </citation>
    <scope>NUCLEOTIDE SEQUENCE [LARGE SCALE GENOMIC DNA]</scope>
</reference>
<evidence type="ECO:0000313" key="1">
    <source>
        <dbReference type="EMBL" id="EFJ32829.1"/>
    </source>
</evidence>
<name>D8R2U4_SELML</name>
<dbReference type="HOGENOM" id="CLU_119765_0_0_1"/>
<dbReference type="KEGG" id="smo:SELMODRAFT_143191"/>
<dbReference type="FunCoup" id="D8R2U4">
    <property type="interactions" value="1138"/>
</dbReference>
<keyword evidence="2" id="KW-1185">Reference proteome</keyword>
<proteinExistence type="predicted"/>
<sequence length="165" mass="17735">MEFDGGRLPIGGTNVVYLSSLCGNGNGGVGATTGGYHRCNHSCQVEHVWANLYRCLSTGSSHVCDKNCNQRILYDVYSSICRVSGQIFPLTLAEQEAARGVRRKRESSTAAMAVIPSSPSSSDGGGFERCVKRRCETRPFELERFRQIAVPASGGHGQASAMDLS</sequence>
<dbReference type="PANTHER" id="PTHR36372">
    <property type="entry name" value="EXPRESSED PROTEIN"/>
    <property type="match status" value="1"/>
</dbReference>
<dbReference type="EMBL" id="GL377571">
    <property type="protein sequence ID" value="EFJ32829.1"/>
    <property type="molecule type" value="Genomic_DNA"/>
</dbReference>
<dbReference type="OrthoDB" id="1839884at2759"/>
<protein>
    <submittedName>
        <fullName evidence="1">Uncharacterized protein</fullName>
    </submittedName>
</protein>
<dbReference type="AlphaFoldDB" id="D8R2U4"/>
<dbReference type="Gramene" id="EFJ32829">
    <property type="protein sequence ID" value="EFJ32829"/>
    <property type="gene ID" value="SELMODRAFT_143191"/>
</dbReference>